<feature type="region of interest" description="Disordered" evidence="1">
    <location>
        <begin position="74"/>
        <end position="102"/>
    </location>
</feature>
<reference evidence="2 3" key="1">
    <citation type="submission" date="2018-11" db="EMBL/GenBank/DDBJ databases">
        <authorList>
            <consortium name="Pathogen Informatics"/>
        </authorList>
    </citation>
    <scope>NUCLEOTIDE SEQUENCE [LARGE SCALE GENOMIC DNA]</scope>
    <source>
        <strain evidence="2 3">Egypt</strain>
    </source>
</reference>
<feature type="compositionally biased region" description="Gly residues" evidence="1">
    <location>
        <begin position="12"/>
        <end position="28"/>
    </location>
</feature>
<evidence type="ECO:0000313" key="3">
    <source>
        <dbReference type="Proteomes" id="UP000272942"/>
    </source>
</evidence>
<evidence type="ECO:0000256" key="1">
    <source>
        <dbReference type="SAM" id="MobiDB-lite"/>
    </source>
</evidence>
<feature type="region of interest" description="Disordered" evidence="1">
    <location>
        <begin position="118"/>
        <end position="137"/>
    </location>
</feature>
<dbReference type="AlphaFoldDB" id="A0A3P8L7K4"/>
<dbReference type="Proteomes" id="UP000272942">
    <property type="component" value="Unassembled WGS sequence"/>
</dbReference>
<feature type="compositionally biased region" description="Polar residues" evidence="1">
    <location>
        <begin position="494"/>
        <end position="517"/>
    </location>
</feature>
<feature type="compositionally biased region" description="Low complexity" evidence="1">
    <location>
        <begin position="548"/>
        <end position="565"/>
    </location>
</feature>
<feature type="compositionally biased region" description="Low complexity" evidence="1">
    <location>
        <begin position="156"/>
        <end position="168"/>
    </location>
</feature>
<feature type="compositionally biased region" description="Polar residues" evidence="1">
    <location>
        <begin position="74"/>
        <end position="89"/>
    </location>
</feature>
<keyword evidence="3" id="KW-1185">Reference proteome</keyword>
<dbReference type="OrthoDB" id="5854685at2759"/>
<name>A0A3P8L7K4_9TREM</name>
<proteinExistence type="predicted"/>
<feature type="region of interest" description="Disordered" evidence="1">
    <location>
        <begin position="483"/>
        <end position="572"/>
    </location>
</feature>
<protein>
    <submittedName>
        <fullName evidence="2">Uncharacterized protein</fullName>
    </submittedName>
</protein>
<feature type="compositionally biased region" description="Polar residues" evidence="1">
    <location>
        <begin position="204"/>
        <end position="216"/>
    </location>
</feature>
<feature type="region of interest" description="Disordered" evidence="1">
    <location>
        <begin position="147"/>
        <end position="219"/>
    </location>
</feature>
<dbReference type="EMBL" id="UZAN01053485">
    <property type="protein sequence ID" value="VDP89996.1"/>
    <property type="molecule type" value="Genomic_DNA"/>
</dbReference>
<organism evidence="2 3">
    <name type="scientific">Echinostoma caproni</name>
    <dbReference type="NCBI Taxonomy" id="27848"/>
    <lineage>
        <taxon>Eukaryota</taxon>
        <taxon>Metazoa</taxon>
        <taxon>Spiralia</taxon>
        <taxon>Lophotrochozoa</taxon>
        <taxon>Platyhelminthes</taxon>
        <taxon>Trematoda</taxon>
        <taxon>Digenea</taxon>
        <taxon>Plagiorchiida</taxon>
        <taxon>Echinostomata</taxon>
        <taxon>Echinostomatoidea</taxon>
        <taxon>Echinostomatidae</taxon>
        <taxon>Echinostoma</taxon>
    </lineage>
</organism>
<evidence type="ECO:0000313" key="2">
    <source>
        <dbReference type="EMBL" id="VDP89996.1"/>
    </source>
</evidence>
<feature type="region of interest" description="Disordered" evidence="1">
    <location>
        <begin position="1"/>
        <end position="28"/>
    </location>
</feature>
<gene>
    <name evidence="2" type="ORF">ECPE_LOCUS12724</name>
</gene>
<feature type="compositionally biased region" description="Polar residues" evidence="1">
    <location>
        <begin position="124"/>
        <end position="137"/>
    </location>
</feature>
<sequence>MDNGRTGKGRRNSGGAGGGGSGGSTGLGVTGISGSSGLNPLHDFHRWINAAKQRLPAVWTNSVANRGMTLQISAPLPTSSAGSKQQQQPLEAEKTGHVMPSNLDDLTTNQYSTSVGPHELPVLDTSQPGRLARSSSEACARDLTGMRGLRGFTKNPSAQFSAPQQQSPHYGDSVSHPSADHIHGVVPGSRPDPPTIHLYPPSPTQTTYSHHSTSLESDPLHSKQLWSYGSHSEDSGCPNTQTDLREADQTGEVASNTLGVTHADSIAPNSMEADIPVRRTSLESRIQGDPQSQRTVPLLQRQGAFRGLPQWRIIPGPLAPTDRGRPAGTTLNVTEGTTLSSLLFPNNPEPVLESIKPQQPPLAMPSQLPHGPLCNVSTAPRTMGLPQVNDGKVNVNRLLHGLESSTDGHFSAPPSTPSGRLHFVWSDLLVESNPLPVSSASPMVGTSVASEWRDVTNRTTDIPSGVNLSTYLSGENYALKQESNLLDSRPLGEATNTGESGHTVNEMQSRQPVSSVNQREQQQQQTEAHDQERLTRGAGDSVGQPFNTLLTTSSSSEQSSTQRPPSSGPIHLLTHSDIHQLLSLTNIRVSSVLSC</sequence>
<accession>A0A3P8L7K4</accession>